<evidence type="ECO:0000313" key="2">
    <source>
        <dbReference type="EMBL" id="AQT69442.1"/>
    </source>
</evidence>
<protein>
    <submittedName>
        <fullName evidence="2">Biotin biosynthesis protein BioC</fullName>
    </submittedName>
</protein>
<dbReference type="STRING" id="1936003.STSP2_02632"/>
<dbReference type="Gene3D" id="3.40.50.720">
    <property type="entry name" value="NAD(P)-binding Rossmann-like Domain"/>
    <property type="match status" value="1"/>
</dbReference>
<dbReference type="CDD" id="cd02440">
    <property type="entry name" value="AdoMet_MTases"/>
    <property type="match status" value="1"/>
</dbReference>
<evidence type="ECO:0000313" key="3">
    <source>
        <dbReference type="Proteomes" id="UP000189674"/>
    </source>
</evidence>
<accession>A0A1U9NNB7</accession>
<reference evidence="3" key="1">
    <citation type="submission" date="2017-02" db="EMBL/GenBank/DDBJ databases">
        <title>Comparative genomics and description of representatives of a novel lineage of planctomycetes thriving in anoxic sediments.</title>
        <authorList>
            <person name="Spring S."/>
            <person name="Bunk B."/>
            <person name="Sproer C."/>
        </authorList>
    </citation>
    <scope>NUCLEOTIDE SEQUENCE [LARGE SCALE GENOMIC DNA]</scope>
    <source>
        <strain evidence="3">ST-NAGAB-D1</strain>
    </source>
</reference>
<keyword evidence="3" id="KW-1185">Reference proteome</keyword>
<dbReference type="Proteomes" id="UP000189674">
    <property type="component" value="Chromosome"/>
</dbReference>
<dbReference type="InterPro" id="IPR029063">
    <property type="entry name" value="SAM-dependent_MTases_sf"/>
</dbReference>
<organism evidence="2 3">
    <name type="scientific">Anaerohalosphaera lusitana</name>
    <dbReference type="NCBI Taxonomy" id="1936003"/>
    <lineage>
        <taxon>Bacteria</taxon>
        <taxon>Pseudomonadati</taxon>
        <taxon>Planctomycetota</taxon>
        <taxon>Phycisphaerae</taxon>
        <taxon>Sedimentisphaerales</taxon>
        <taxon>Anaerohalosphaeraceae</taxon>
        <taxon>Anaerohalosphaera</taxon>
    </lineage>
</organism>
<dbReference type="Pfam" id="PF13489">
    <property type="entry name" value="Methyltransf_23"/>
    <property type="match status" value="1"/>
</dbReference>
<evidence type="ECO:0000259" key="1">
    <source>
        <dbReference type="Pfam" id="PF08484"/>
    </source>
</evidence>
<dbReference type="Pfam" id="PF08484">
    <property type="entry name" value="Methyltransf_14"/>
    <property type="match status" value="1"/>
</dbReference>
<dbReference type="SUPFAM" id="SSF53335">
    <property type="entry name" value="S-adenosyl-L-methionine-dependent methyltransferases"/>
    <property type="match status" value="1"/>
</dbReference>
<name>A0A1U9NNB7_9BACT</name>
<dbReference type="AlphaFoldDB" id="A0A1U9NNB7"/>
<gene>
    <name evidence="2" type="ORF">STSP2_02632</name>
</gene>
<dbReference type="KEGG" id="alus:STSP2_02632"/>
<dbReference type="RefSeq" id="WP_146663127.1">
    <property type="nucleotide sequence ID" value="NZ_CP019791.1"/>
</dbReference>
<proteinExistence type="predicted"/>
<dbReference type="OrthoDB" id="9782855at2"/>
<sequence>MKTISLRSSKQYVSPQKLEEDTGIKLRTYNCPSCESQDVHCFYHVPELPVHSVLLLKSVEAAKNCMRGDVALGMCLHCGFVANLAFDESLIHYGTDCEESQAFSSVFNVFHKRLADYLINKYNLKNKRIIEIGCGKGEFLTLLCKQGGNQGLGFDPAYVPGRNEEESTVDVDFVQDFYSSDYADENADFICCKMTLEHINDTGNFIQQLRDNIGNQHDTTVFFQVPNITRIFNEIAFWDVYYEHCSYFSDSSLCNLFEMCGFKILRSWSDYGSQYLMIEARPAENNTWPEDCVKPEMLGLTRHFSSSVMHVRDRWKKYLNRNHEQRKRTILWGSGSKAVSFLNSLRIGKEIEYIVDINAFRQNTYSAGTAQKIVRPQFLKEYKPDEVVIMNPIYRDEIGGSLAKMGLTPKISTVLLPDVMGAL</sequence>
<dbReference type="EMBL" id="CP019791">
    <property type="protein sequence ID" value="AQT69442.1"/>
    <property type="molecule type" value="Genomic_DNA"/>
</dbReference>
<dbReference type="InterPro" id="IPR013691">
    <property type="entry name" value="MeTrfase_14"/>
</dbReference>
<dbReference type="Gene3D" id="3.40.50.150">
    <property type="entry name" value="Vaccinia Virus protein VP39"/>
    <property type="match status" value="1"/>
</dbReference>
<dbReference type="PANTHER" id="PTHR43861">
    <property type="entry name" value="TRANS-ACONITATE 2-METHYLTRANSFERASE-RELATED"/>
    <property type="match status" value="1"/>
</dbReference>
<feature type="domain" description="C-methyltransferase" evidence="1">
    <location>
        <begin position="301"/>
        <end position="403"/>
    </location>
</feature>